<organism evidence="1 2">
    <name type="scientific">Lutibacter maritimus</name>
    <dbReference type="NCBI Taxonomy" id="593133"/>
    <lineage>
        <taxon>Bacteria</taxon>
        <taxon>Pseudomonadati</taxon>
        <taxon>Bacteroidota</taxon>
        <taxon>Flavobacteriia</taxon>
        <taxon>Flavobacteriales</taxon>
        <taxon>Flavobacteriaceae</taxon>
        <taxon>Lutibacter</taxon>
    </lineage>
</organism>
<evidence type="ECO:0000313" key="2">
    <source>
        <dbReference type="Proteomes" id="UP000199312"/>
    </source>
</evidence>
<protein>
    <submittedName>
        <fullName evidence="1">Uncharacterized protein</fullName>
    </submittedName>
</protein>
<dbReference type="RefSeq" id="WP_245780682.1">
    <property type="nucleotide sequence ID" value="NZ_FOZP01000009.1"/>
</dbReference>
<gene>
    <name evidence="1" type="ORF">SAMN04488006_3128</name>
</gene>
<dbReference type="AlphaFoldDB" id="A0A1I6SKL6"/>
<dbReference type="EMBL" id="FOZP01000009">
    <property type="protein sequence ID" value="SFS77434.1"/>
    <property type="molecule type" value="Genomic_DNA"/>
</dbReference>
<dbReference type="STRING" id="593133.SAMN04488006_3128"/>
<evidence type="ECO:0000313" key="1">
    <source>
        <dbReference type="EMBL" id="SFS77434.1"/>
    </source>
</evidence>
<dbReference type="PROSITE" id="PS51257">
    <property type="entry name" value="PROKAR_LIPOPROTEIN"/>
    <property type="match status" value="1"/>
</dbReference>
<accession>A0A1I6SKL6</accession>
<name>A0A1I6SKL6_9FLAO</name>
<sequence length="121" mass="14050">MKKIILIICLFTVSMSCKEEAPNPNRFKVGTFEIPEGKGYKKTIIIRKDSLQIEKYEDRTDTLSITWKNNFNYTLKMLHPKSAIDEDPIHVKITNVKKDSYEFEAVIGHSNFVQKGEIIKK</sequence>
<proteinExistence type="predicted"/>
<keyword evidence="2" id="KW-1185">Reference proteome</keyword>
<reference evidence="2" key="1">
    <citation type="submission" date="2016-10" db="EMBL/GenBank/DDBJ databases">
        <authorList>
            <person name="Varghese N."/>
            <person name="Submissions S."/>
        </authorList>
    </citation>
    <scope>NUCLEOTIDE SEQUENCE [LARGE SCALE GENOMIC DNA]</scope>
    <source>
        <strain evidence="2">DSM 24450</strain>
    </source>
</reference>
<dbReference type="Proteomes" id="UP000199312">
    <property type="component" value="Unassembled WGS sequence"/>
</dbReference>